<dbReference type="RefSeq" id="WP_072907619.1">
    <property type="nucleotide sequence ID" value="NZ_FQZT01000004.1"/>
</dbReference>
<dbReference type="PANTHER" id="PTHR42885">
    <property type="entry name" value="HISTIDINOL-PHOSPHATE AMINOTRANSFERASE-RELATED"/>
    <property type="match status" value="1"/>
</dbReference>
<dbReference type="CDD" id="cd00609">
    <property type="entry name" value="AAT_like"/>
    <property type="match status" value="1"/>
</dbReference>
<dbReference type="GO" id="GO:0009236">
    <property type="term" value="P:cobalamin biosynthetic process"/>
    <property type="evidence" value="ECO:0007669"/>
    <property type="project" value="UniProtKB-UniPathway"/>
</dbReference>
<evidence type="ECO:0000259" key="10">
    <source>
        <dbReference type="Pfam" id="PF00155"/>
    </source>
</evidence>
<keyword evidence="6" id="KW-0663">Pyridoxal phosphate</keyword>
<evidence type="ECO:0000256" key="9">
    <source>
        <dbReference type="ARBA" id="ARBA00048531"/>
    </source>
</evidence>
<name>A0A1M6GMJ8_MALRU</name>
<dbReference type="PANTHER" id="PTHR42885:SF1">
    <property type="entry name" value="THREONINE-PHOSPHATE DECARBOXYLASE"/>
    <property type="match status" value="1"/>
</dbReference>
<organism evidence="11 12">
    <name type="scientific">Malonomonas rubra DSM 5091</name>
    <dbReference type="NCBI Taxonomy" id="1122189"/>
    <lineage>
        <taxon>Bacteria</taxon>
        <taxon>Pseudomonadati</taxon>
        <taxon>Thermodesulfobacteriota</taxon>
        <taxon>Desulfuromonadia</taxon>
        <taxon>Desulfuromonadales</taxon>
        <taxon>Geopsychrobacteraceae</taxon>
        <taxon>Malonomonas</taxon>
    </lineage>
</organism>
<evidence type="ECO:0000256" key="5">
    <source>
        <dbReference type="ARBA" id="ARBA00022573"/>
    </source>
</evidence>
<dbReference type="NCBIfam" id="TIGR01140">
    <property type="entry name" value="L_thr_O3P_dcar"/>
    <property type="match status" value="1"/>
</dbReference>
<evidence type="ECO:0000313" key="12">
    <source>
        <dbReference type="Proteomes" id="UP000184171"/>
    </source>
</evidence>
<keyword evidence="5" id="KW-0169">Cobalamin biosynthesis</keyword>
<evidence type="ECO:0000256" key="2">
    <source>
        <dbReference type="ARBA" id="ARBA00003444"/>
    </source>
</evidence>
<dbReference type="EMBL" id="FQZT01000004">
    <property type="protein sequence ID" value="SHJ11178.1"/>
    <property type="molecule type" value="Genomic_DNA"/>
</dbReference>
<protein>
    <recommendedName>
        <fullName evidence="4">threonine-phosphate decarboxylase</fullName>
        <ecNumber evidence="4">4.1.1.81</ecNumber>
    </recommendedName>
    <alternativeName>
        <fullName evidence="8">L-threonine-O-3-phosphate decarboxylase</fullName>
    </alternativeName>
</protein>
<dbReference type="InterPro" id="IPR015422">
    <property type="entry name" value="PyrdxlP-dep_Trfase_small"/>
</dbReference>
<dbReference type="EC" id="4.1.1.81" evidence="4"/>
<evidence type="ECO:0000313" key="11">
    <source>
        <dbReference type="EMBL" id="SHJ11178.1"/>
    </source>
</evidence>
<evidence type="ECO:0000256" key="4">
    <source>
        <dbReference type="ARBA" id="ARBA00012285"/>
    </source>
</evidence>
<dbReference type="Gene3D" id="3.90.1150.10">
    <property type="entry name" value="Aspartate Aminotransferase, domain 1"/>
    <property type="match status" value="1"/>
</dbReference>
<comment type="pathway">
    <text evidence="3">Cofactor biosynthesis; adenosylcobalamin biosynthesis.</text>
</comment>
<keyword evidence="12" id="KW-1185">Reference proteome</keyword>
<evidence type="ECO:0000256" key="3">
    <source>
        <dbReference type="ARBA" id="ARBA00004953"/>
    </source>
</evidence>
<dbReference type="GO" id="GO:0048472">
    <property type="term" value="F:threonine-phosphate decarboxylase activity"/>
    <property type="evidence" value="ECO:0007669"/>
    <property type="project" value="UniProtKB-EC"/>
</dbReference>
<keyword evidence="7" id="KW-0456">Lyase</keyword>
<evidence type="ECO:0000256" key="8">
    <source>
        <dbReference type="ARBA" id="ARBA00029996"/>
    </source>
</evidence>
<reference evidence="11 12" key="1">
    <citation type="submission" date="2016-11" db="EMBL/GenBank/DDBJ databases">
        <authorList>
            <person name="Jaros S."/>
            <person name="Januszkiewicz K."/>
            <person name="Wedrychowicz H."/>
        </authorList>
    </citation>
    <scope>NUCLEOTIDE SEQUENCE [LARGE SCALE GENOMIC DNA]</scope>
    <source>
        <strain evidence="11 12">DSM 5091</strain>
    </source>
</reference>
<dbReference type="Gene3D" id="3.40.640.10">
    <property type="entry name" value="Type I PLP-dependent aspartate aminotransferase-like (Major domain)"/>
    <property type="match status" value="1"/>
</dbReference>
<evidence type="ECO:0000256" key="6">
    <source>
        <dbReference type="ARBA" id="ARBA00022898"/>
    </source>
</evidence>
<accession>A0A1M6GMJ8</accession>
<dbReference type="InterPro" id="IPR015421">
    <property type="entry name" value="PyrdxlP-dep_Trfase_major"/>
</dbReference>
<dbReference type="AlphaFoldDB" id="A0A1M6GMJ8"/>
<dbReference type="OrthoDB" id="9813612at2"/>
<dbReference type="SUPFAM" id="SSF53383">
    <property type="entry name" value="PLP-dependent transferases"/>
    <property type="match status" value="1"/>
</dbReference>
<dbReference type="InterPro" id="IPR015424">
    <property type="entry name" value="PyrdxlP-dep_Trfase"/>
</dbReference>
<dbReference type="Pfam" id="PF00155">
    <property type="entry name" value="Aminotran_1_2"/>
    <property type="match status" value="1"/>
</dbReference>
<comment type="function">
    <text evidence="2">Decarboxylates L-threonine-O-3-phosphate to yield (R)-1-amino-2-propanol O-2-phosphate, the precursor for the linkage between the nucleotide loop and the corrin ring in cobalamin.</text>
</comment>
<proteinExistence type="predicted"/>
<dbReference type="Proteomes" id="UP000184171">
    <property type="component" value="Unassembled WGS sequence"/>
</dbReference>
<dbReference type="UniPathway" id="UPA00148"/>
<comment type="catalytic activity">
    <reaction evidence="9">
        <text>O-phospho-L-threonine + H(+) = (R)-1-aminopropan-2-yl phosphate + CO2</text>
        <dbReference type="Rhea" id="RHEA:11492"/>
        <dbReference type="ChEBI" id="CHEBI:15378"/>
        <dbReference type="ChEBI" id="CHEBI:16526"/>
        <dbReference type="ChEBI" id="CHEBI:58563"/>
        <dbReference type="ChEBI" id="CHEBI:58675"/>
        <dbReference type="EC" id="4.1.1.81"/>
    </reaction>
</comment>
<evidence type="ECO:0000256" key="7">
    <source>
        <dbReference type="ARBA" id="ARBA00023239"/>
    </source>
</evidence>
<dbReference type="STRING" id="1122189.SAMN02745165_01603"/>
<evidence type="ECO:0000256" key="1">
    <source>
        <dbReference type="ARBA" id="ARBA00001933"/>
    </source>
</evidence>
<feature type="domain" description="Aminotransferase class I/classII large" evidence="10">
    <location>
        <begin position="26"/>
        <end position="346"/>
    </location>
</feature>
<sequence>MSKPIHGGGVDAAMSELGLSRQQIDDFSASINPLGTPPEVRRALADALERIGDYPEIDATSLRADLAAFHHLPEKNLLPGSGSTELIYLLPRVFKPRRALLVQPCFSEYAPALRQADCSIDTVSLVAEEGFAFSIEAVLSALQPDTDLVLLANPGNPTGVAIDPCQLVSLATQLGDRRLVVDEAFIDFCSQHSVLPQVTQLANLLVLRSMTKFYAIPGVRVGYLAASQADIELLSAGKEPWTLSNLAIAAGKACLAATGYQQQTLRLIPQLRDELARGLEALGIKVFTSETNYLLCQMPPGIGAPINALRQQGILIRGCGDFAPLDDSFFRVAVLSADANSRLLTSLEKLLC</sequence>
<dbReference type="InterPro" id="IPR004839">
    <property type="entry name" value="Aminotransferase_I/II_large"/>
</dbReference>
<comment type="cofactor">
    <cofactor evidence="1">
        <name>pyridoxal 5'-phosphate</name>
        <dbReference type="ChEBI" id="CHEBI:597326"/>
    </cofactor>
</comment>
<dbReference type="InterPro" id="IPR005860">
    <property type="entry name" value="CobD"/>
</dbReference>
<dbReference type="GO" id="GO:0030170">
    <property type="term" value="F:pyridoxal phosphate binding"/>
    <property type="evidence" value="ECO:0007669"/>
    <property type="project" value="InterPro"/>
</dbReference>
<gene>
    <name evidence="11" type="ORF">SAMN02745165_01603</name>
</gene>